<comment type="caution">
    <text evidence="2">The sequence shown here is derived from an EMBL/GenBank/DDBJ whole genome shotgun (WGS) entry which is preliminary data.</text>
</comment>
<protein>
    <submittedName>
        <fullName evidence="2">Uncharacterized protein</fullName>
    </submittedName>
</protein>
<feature type="region of interest" description="Disordered" evidence="1">
    <location>
        <begin position="1"/>
        <end position="27"/>
    </location>
</feature>
<reference evidence="2" key="2">
    <citation type="submission" date="2020-11" db="EMBL/GenBank/DDBJ databases">
        <authorList>
            <person name="McCartney M.A."/>
            <person name="Auch B."/>
            <person name="Kono T."/>
            <person name="Mallez S."/>
            <person name="Becker A."/>
            <person name="Gohl D.M."/>
            <person name="Silverstein K.A.T."/>
            <person name="Koren S."/>
            <person name="Bechman K.B."/>
            <person name="Herman A."/>
            <person name="Abrahante J.E."/>
            <person name="Garbe J."/>
        </authorList>
    </citation>
    <scope>NUCLEOTIDE SEQUENCE</scope>
    <source>
        <strain evidence="2">Duluth1</strain>
        <tissue evidence="2">Whole animal</tissue>
    </source>
</reference>
<evidence type="ECO:0000313" key="3">
    <source>
        <dbReference type="Proteomes" id="UP000828390"/>
    </source>
</evidence>
<dbReference type="EMBL" id="JAIWYP010000009">
    <property type="protein sequence ID" value="KAH3774401.1"/>
    <property type="molecule type" value="Genomic_DNA"/>
</dbReference>
<keyword evidence="3" id="KW-1185">Reference proteome</keyword>
<accession>A0A9D4E8X2</accession>
<sequence length="51" mass="5816">MKRFQSSPRTPRSSAEKLMNRAGLTPAQKDKVRKEIIFGNVLSAQLRSKKE</sequence>
<organism evidence="2 3">
    <name type="scientific">Dreissena polymorpha</name>
    <name type="common">Zebra mussel</name>
    <name type="synonym">Mytilus polymorpha</name>
    <dbReference type="NCBI Taxonomy" id="45954"/>
    <lineage>
        <taxon>Eukaryota</taxon>
        <taxon>Metazoa</taxon>
        <taxon>Spiralia</taxon>
        <taxon>Lophotrochozoa</taxon>
        <taxon>Mollusca</taxon>
        <taxon>Bivalvia</taxon>
        <taxon>Autobranchia</taxon>
        <taxon>Heteroconchia</taxon>
        <taxon>Euheterodonta</taxon>
        <taxon>Imparidentia</taxon>
        <taxon>Neoheterodontei</taxon>
        <taxon>Myida</taxon>
        <taxon>Dreissenoidea</taxon>
        <taxon>Dreissenidae</taxon>
        <taxon>Dreissena</taxon>
    </lineage>
</organism>
<name>A0A9D4E8X2_DREPO</name>
<dbReference type="AlphaFoldDB" id="A0A9D4E8X2"/>
<reference evidence="2" key="1">
    <citation type="journal article" date="2019" name="bioRxiv">
        <title>The Genome of the Zebra Mussel, Dreissena polymorpha: A Resource for Invasive Species Research.</title>
        <authorList>
            <person name="McCartney M.A."/>
            <person name="Auch B."/>
            <person name="Kono T."/>
            <person name="Mallez S."/>
            <person name="Zhang Y."/>
            <person name="Obille A."/>
            <person name="Becker A."/>
            <person name="Abrahante J.E."/>
            <person name="Garbe J."/>
            <person name="Badalamenti J.P."/>
            <person name="Herman A."/>
            <person name="Mangelson H."/>
            <person name="Liachko I."/>
            <person name="Sullivan S."/>
            <person name="Sone E.D."/>
            <person name="Koren S."/>
            <person name="Silverstein K.A.T."/>
            <person name="Beckman K.B."/>
            <person name="Gohl D.M."/>
        </authorList>
    </citation>
    <scope>NUCLEOTIDE SEQUENCE</scope>
    <source>
        <strain evidence="2">Duluth1</strain>
        <tissue evidence="2">Whole animal</tissue>
    </source>
</reference>
<proteinExistence type="predicted"/>
<evidence type="ECO:0000313" key="2">
    <source>
        <dbReference type="EMBL" id="KAH3774401.1"/>
    </source>
</evidence>
<feature type="compositionally biased region" description="Polar residues" evidence="1">
    <location>
        <begin position="1"/>
        <end position="13"/>
    </location>
</feature>
<evidence type="ECO:0000256" key="1">
    <source>
        <dbReference type="SAM" id="MobiDB-lite"/>
    </source>
</evidence>
<gene>
    <name evidence="2" type="ORF">DPMN_175783</name>
</gene>
<dbReference type="Proteomes" id="UP000828390">
    <property type="component" value="Unassembled WGS sequence"/>
</dbReference>